<dbReference type="KEGG" id="phm:PSMK_00570"/>
<proteinExistence type="predicted"/>
<sequence>MVRQVCEPLEAILAAALNPETISALREQRSTPRPIPPLPPQPRRDRTLHRRPHPLRLPRAVPRHERVQVRRRAAHRDEEQPLAGRRLLQPTDARPLQRGRAYHLRPLHQGPVMPSPSLVRRPGHPPPTVVMPRLPVDHPGPVRVERDEKQRHSDKPTKDRSFASGRGSPLIHRPHTQAEETAAATPAAVAAWRRHAVRLPIQLPRAQGRQSGVAAPLSKPPWPR</sequence>
<feature type="region of interest" description="Disordered" evidence="1">
    <location>
        <begin position="202"/>
        <end position="224"/>
    </location>
</feature>
<protein>
    <submittedName>
        <fullName evidence="2">Uncharacterized protein</fullName>
    </submittedName>
</protein>
<dbReference type="EMBL" id="AP012338">
    <property type="protein sequence ID" value="BAM02216.1"/>
    <property type="molecule type" value="Genomic_DNA"/>
</dbReference>
<name>I0IAC8_PHYMF</name>
<keyword evidence="3" id="KW-1185">Reference proteome</keyword>
<accession>I0IAC8</accession>
<feature type="compositionally biased region" description="Basic and acidic residues" evidence="1">
    <location>
        <begin position="143"/>
        <end position="161"/>
    </location>
</feature>
<organism evidence="2 3">
    <name type="scientific">Phycisphaera mikurensis (strain NBRC 102666 / KCTC 22515 / FYK2301M01)</name>
    <dbReference type="NCBI Taxonomy" id="1142394"/>
    <lineage>
        <taxon>Bacteria</taxon>
        <taxon>Pseudomonadati</taxon>
        <taxon>Planctomycetota</taxon>
        <taxon>Phycisphaerae</taxon>
        <taxon>Phycisphaerales</taxon>
        <taxon>Phycisphaeraceae</taxon>
        <taxon>Phycisphaera</taxon>
    </lineage>
</organism>
<dbReference type="AlphaFoldDB" id="I0IAC8"/>
<gene>
    <name evidence="2" type="ordered locus">PSMK_00570</name>
</gene>
<reference evidence="2 3" key="1">
    <citation type="submission" date="2012-02" db="EMBL/GenBank/DDBJ databases">
        <title>Complete genome sequence of Phycisphaera mikurensis NBRC 102666.</title>
        <authorList>
            <person name="Ankai A."/>
            <person name="Hosoyama A."/>
            <person name="Terui Y."/>
            <person name="Sekine M."/>
            <person name="Fukai R."/>
            <person name="Kato Y."/>
            <person name="Nakamura S."/>
            <person name="Yamada-Narita S."/>
            <person name="Kawakoshi A."/>
            <person name="Fukunaga Y."/>
            <person name="Yamazaki S."/>
            <person name="Fujita N."/>
        </authorList>
    </citation>
    <scope>NUCLEOTIDE SEQUENCE [LARGE SCALE GENOMIC DNA]</scope>
    <source>
        <strain evidence="3">NBRC 102666 / KCTC 22515 / FYK2301M01</strain>
    </source>
</reference>
<evidence type="ECO:0000256" key="1">
    <source>
        <dbReference type="SAM" id="MobiDB-lite"/>
    </source>
</evidence>
<feature type="compositionally biased region" description="Basic residues" evidence="1">
    <location>
        <begin position="46"/>
        <end position="56"/>
    </location>
</feature>
<dbReference type="Proteomes" id="UP000007881">
    <property type="component" value="Chromosome"/>
</dbReference>
<dbReference type="HOGENOM" id="CLU_1234087_0_0_0"/>
<feature type="compositionally biased region" description="Low complexity" evidence="1">
    <location>
        <begin position="179"/>
        <end position="188"/>
    </location>
</feature>
<evidence type="ECO:0000313" key="2">
    <source>
        <dbReference type="EMBL" id="BAM02216.1"/>
    </source>
</evidence>
<evidence type="ECO:0000313" key="3">
    <source>
        <dbReference type="Proteomes" id="UP000007881"/>
    </source>
</evidence>
<feature type="region of interest" description="Disordered" evidence="1">
    <location>
        <begin position="26"/>
        <end position="188"/>
    </location>
</feature>